<sequence length="109" mass="11735">MKSGKFIPTREQWDDAGQVAERRHPYPATSTALATACGLFGGAMAAVIVLGLHGIDPSVYPGSRTVGLMGVGCGLVGYLWIRAQQRAHARVARRVLAMYEQAAQKNHRS</sequence>
<evidence type="ECO:0000313" key="2">
    <source>
        <dbReference type="EMBL" id="SNR56750.1"/>
    </source>
</evidence>
<keyword evidence="1" id="KW-0472">Membrane</keyword>
<proteinExistence type="predicted"/>
<reference evidence="3" key="1">
    <citation type="submission" date="2017-06" db="EMBL/GenBank/DDBJ databases">
        <authorList>
            <person name="Varghese N."/>
            <person name="Submissions S."/>
        </authorList>
    </citation>
    <scope>NUCLEOTIDE SEQUENCE [LARGE SCALE GENOMIC DNA]</scope>
    <source>
        <strain evidence="3">DSM 26170</strain>
    </source>
</reference>
<dbReference type="AlphaFoldDB" id="A0A238XDG4"/>
<dbReference type="EMBL" id="FZNM01000009">
    <property type="protein sequence ID" value="SNR56750.1"/>
    <property type="molecule type" value="Genomic_DNA"/>
</dbReference>
<feature type="transmembrane region" description="Helical" evidence="1">
    <location>
        <begin position="61"/>
        <end position="81"/>
    </location>
</feature>
<name>A0A238XDG4_9RHOB</name>
<keyword evidence="1" id="KW-1133">Transmembrane helix</keyword>
<feature type="transmembrane region" description="Helical" evidence="1">
    <location>
        <begin position="32"/>
        <end position="55"/>
    </location>
</feature>
<dbReference type="Proteomes" id="UP000198409">
    <property type="component" value="Unassembled WGS sequence"/>
</dbReference>
<keyword evidence="1" id="KW-0812">Transmembrane</keyword>
<evidence type="ECO:0000256" key="1">
    <source>
        <dbReference type="SAM" id="Phobius"/>
    </source>
</evidence>
<evidence type="ECO:0000313" key="3">
    <source>
        <dbReference type="Proteomes" id="UP000198409"/>
    </source>
</evidence>
<organism evidence="2 3">
    <name type="scientific">Paracoccus sediminis</name>
    <dbReference type="NCBI Taxonomy" id="1214787"/>
    <lineage>
        <taxon>Bacteria</taxon>
        <taxon>Pseudomonadati</taxon>
        <taxon>Pseudomonadota</taxon>
        <taxon>Alphaproteobacteria</taxon>
        <taxon>Rhodobacterales</taxon>
        <taxon>Paracoccaceae</taxon>
        <taxon>Paracoccus</taxon>
    </lineage>
</organism>
<protein>
    <submittedName>
        <fullName evidence="2">Uncharacterized protein</fullName>
    </submittedName>
</protein>
<gene>
    <name evidence="2" type="ORF">SAMN06265378_10984</name>
</gene>
<accession>A0A238XDG4</accession>